<sequence>MRVHSRNRRTGPTATCGGGHTAVVGQRLSPCGAAMSRSPVSGLCAWLAGLGAAVALPAAWAQAPAVPVAKVASASASAPAAVLTAQPVIQINQLGFPPGAAKWAVVPTIGSSRPTSGGEPVGQPGGGKPRTIGRRFEVLDDRTGQVVLRGALGAPALWAPAQIEVQLADLSALKTPGRYRVQVPGVGSSAVFRIAADAYLPLSAAAIRAFYFNRASLALTPALAGVYARPAGHADTQVRLHASAVGPERREGSVIDSPKGWYDAGDYNKYIVNSGISVYTLLAAYEHYPALFQSLTVGLPESGNGVPDLLNEALWNIDWMLTMQDPADGGVYHKLTNLKFDGVVMPDRADAERYVVQKSTAATLDFAAVMATASRVLAPFDAQSPGRSSRLLKAAQAAWAWAKAHPDAVYRQPPDVVTGEYGDDKLDDEFAWAAAELYITTRDDRFYQAMAPASTAATVPAWGDVKGLAWVSLAQHRAALTPAADRALIESRLRTLGDELVGRWRHSAWRVSMQAKDFDWGSNSTVLNQALMLIQAARLAPAGSPARKDALDAAQSLFDYVMGRNPLGLSMVTGFGSVSPMHPHHRPSQADGVAAPIPGFIVGGANPGQQDKSDCPVPYPASAPALSYLDHFCSYASNEVAINWNAPLVYVSAALQALNAPPKKGTR</sequence>
<dbReference type="PANTHER" id="PTHR22298">
    <property type="entry name" value="ENDO-1,4-BETA-GLUCANASE"/>
    <property type="match status" value="1"/>
</dbReference>
<dbReference type="CDD" id="cd02850">
    <property type="entry name" value="E_set_Cellulase_N"/>
    <property type="match status" value="1"/>
</dbReference>
<keyword evidence="8" id="KW-0472">Membrane</keyword>
<dbReference type="InterPro" id="IPR012341">
    <property type="entry name" value="6hp_glycosidase-like_sf"/>
</dbReference>
<feature type="transmembrane region" description="Helical" evidence="8">
    <location>
        <begin position="43"/>
        <end position="61"/>
    </location>
</feature>
<dbReference type="EC" id="3.2.1.4" evidence="7"/>
<dbReference type="InterPro" id="IPR013783">
    <property type="entry name" value="Ig-like_fold"/>
</dbReference>
<keyword evidence="2 6" id="KW-0378">Hydrolase</keyword>
<organism evidence="11 12">
    <name type="scientific">Roseateles amylovorans</name>
    <dbReference type="NCBI Taxonomy" id="2978473"/>
    <lineage>
        <taxon>Bacteria</taxon>
        <taxon>Pseudomonadati</taxon>
        <taxon>Pseudomonadota</taxon>
        <taxon>Betaproteobacteria</taxon>
        <taxon>Burkholderiales</taxon>
        <taxon>Sphaerotilaceae</taxon>
        <taxon>Roseateles</taxon>
    </lineage>
</organism>
<keyword evidence="7" id="KW-0136">Cellulose degradation</keyword>
<evidence type="ECO:0000259" key="9">
    <source>
        <dbReference type="Pfam" id="PF00759"/>
    </source>
</evidence>
<dbReference type="GO" id="GO:0016787">
    <property type="term" value="F:hydrolase activity"/>
    <property type="evidence" value="ECO:0007669"/>
    <property type="project" value="UniProtKB-KW"/>
</dbReference>
<evidence type="ECO:0000313" key="12">
    <source>
        <dbReference type="Proteomes" id="UP001064933"/>
    </source>
</evidence>
<dbReference type="Proteomes" id="UP001064933">
    <property type="component" value="Chromosome"/>
</dbReference>
<evidence type="ECO:0000256" key="2">
    <source>
        <dbReference type="ARBA" id="ARBA00022801"/>
    </source>
</evidence>
<keyword evidence="8" id="KW-1133">Transmembrane helix</keyword>
<dbReference type="RefSeq" id="WP_261760516.1">
    <property type="nucleotide sequence ID" value="NZ_CP104562.2"/>
</dbReference>
<evidence type="ECO:0000256" key="3">
    <source>
        <dbReference type="ARBA" id="ARBA00023277"/>
    </source>
</evidence>
<evidence type="ECO:0000256" key="7">
    <source>
        <dbReference type="RuleBase" id="RU361166"/>
    </source>
</evidence>
<evidence type="ECO:0000259" key="10">
    <source>
        <dbReference type="Pfam" id="PF02927"/>
    </source>
</evidence>
<accession>A0ABY6B619</accession>
<dbReference type="PROSITE" id="PS00698">
    <property type="entry name" value="GH9_3"/>
    <property type="match status" value="1"/>
</dbReference>
<keyword evidence="8" id="KW-0812">Transmembrane</keyword>
<name>A0ABY6B619_9BURK</name>
<gene>
    <name evidence="11" type="ORF">N4261_12805</name>
</gene>
<keyword evidence="3 6" id="KW-0119">Carbohydrate metabolism</keyword>
<dbReference type="SUPFAM" id="SSF48208">
    <property type="entry name" value="Six-hairpin glycosidases"/>
    <property type="match status" value="1"/>
</dbReference>
<proteinExistence type="inferred from homology"/>
<dbReference type="Pfam" id="PF02927">
    <property type="entry name" value="CelD_N"/>
    <property type="match status" value="1"/>
</dbReference>
<keyword evidence="4 6" id="KW-0326">Glycosidase</keyword>
<evidence type="ECO:0000256" key="8">
    <source>
        <dbReference type="SAM" id="Phobius"/>
    </source>
</evidence>
<keyword evidence="5 6" id="KW-0624">Polysaccharide degradation</keyword>
<keyword evidence="12" id="KW-1185">Reference proteome</keyword>
<dbReference type="PROSITE" id="PS00626">
    <property type="entry name" value="RCC1_2"/>
    <property type="match status" value="1"/>
</dbReference>
<evidence type="ECO:0000313" key="11">
    <source>
        <dbReference type="EMBL" id="UXH80699.1"/>
    </source>
</evidence>
<comment type="catalytic activity">
    <reaction evidence="7">
        <text>Endohydrolysis of (1-&gt;4)-beta-D-glucosidic linkages in cellulose, lichenin and cereal beta-D-glucans.</text>
        <dbReference type="EC" id="3.2.1.4"/>
    </reaction>
</comment>
<evidence type="ECO:0000256" key="1">
    <source>
        <dbReference type="ARBA" id="ARBA00007072"/>
    </source>
</evidence>
<evidence type="ECO:0000256" key="5">
    <source>
        <dbReference type="ARBA" id="ARBA00023326"/>
    </source>
</evidence>
<dbReference type="Gene3D" id="1.50.10.10">
    <property type="match status" value="1"/>
</dbReference>
<protein>
    <recommendedName>
        <fullName evidence="7">Endoglucanase</fullName>
        <ecNumber evidence="7">3.2.1.4</ecNumber>
    </recommendedName>
</protein>
<evidence type="ECO:0000256" key="4">
    <source>
        <dbReference type="ARBA" id="ARBA00023295"/>
    </source>
</evidence>
<evidence type="ECO:0000256" key="6">
    <source>
        <dbReference type="PROSITE-ProRule" id="PRU10060"/>
    </source>
</evidence>
<dbReference type="InterPro" id="IPR001701">
    <property type="entry name" value="Glyco_hydro_9"/>
</dbReference>
<dbReference type="InterPro" id="IPR008928">
    <property type="entry name" value="6-hairpin_glycosidase_sf"/>
</dbReference>
<feature type="domain" description="Glycoside hydrolase family 9" evidence="9">
    <location>
        <begin position="202"/>
        <end position="651"/>
    </location>
</feature>
<dbReference type="InterPro" id="IPR014756">
    <property type="entry name" value="Ig_E-set"/>
</dbReference>
<dbReference type="Pfam" id="PF00759">
    <property type="entry name" value="Glyco_hydro_9"/>
    <property type="match status" value="1"/>
</dbReference>
<reference evidence="11" key="1">
    <citation type="submission" date="2022-10" db="EMBL/GenBank/DDBJ databases">
        <title>Characterization and whole genome sequencing of a new Roseateles species, isolated from fresh water.</title>
        <authorList>
            <person name="Guliayeva D.Y."/>
            <person name="Akhremchuk A.E."/>
            <person name="Sikolenko M.A."/>
            <person name="Valentovich L.N."/>
            <person name="Sidarenka A.V."/>
        </authorList>
    </citation>
    <scope>NUCLEOTIDE SEQUENCE</scope>
    <source>
        <strain evidence="11">BIM B-1768</strain>
    </source>
</reference>
<feature type="active site" evidence="6">
    <location>
        <position position="639"/>
    </location>
</feature>
<dbReference type="Gene3D" id="2.60.40.10">
    <property type="entry name" value="Immunoglobulins"/>
    <property type="match status" value="1"/>
</dbReference>
<feature type="domain" description="Cellulase Ig-like" evidence="10">
    <location>
        <begin position="85"/>
        <end position="188"/>
    </location>
</feature>
<dbReference type="SUPFAM" id="SSF81296">
    <property type="entry name" value="E set domains"/>
    <property type="match status" value="1"/>
</dbReference>
<dbReference type="InterPro" id="IPR004197">
    <property type="entry name" value="Cellulase_Ig-like"/>
</dbReference>
<dbReference type="EMBL" id="CP104562">
    <property type="protein sequence ID" value="UXH80699.1"/>
    <property type="molecule type" value="Genomic_DNA"/>
</dbReference>
<dbReference type="InterPro" id="IPR033126">
    <property type="entry name" value="Glyco_hydro_9_Asp/Glu_AS"/>
</dbReference>
<dbReference type="InterPro" id="IPR000408">
    <property type="entry name" value="Reg_chr_condens"/>
</dbReference>
<comment type="similarity">
    <text evidence="1 6 7">Belongs to the glycosyl hydrolase 9 (cellulase E) family.</text>
</comment>
<feature type="active site" evidence="6">
    <location>
        <position position="630"/>
    </location>
</feature>